<gene>
    <name evidence="2" type="ORF">C7C46_29400</name>
</gene>
<dbReference type="InterPro" id="IPR011335">
    <property type="entry name" value="Restrct_endonuc-II-like"/>
</dbReference>
<reference evidence="2 3" key="1">
    <citation type="submission" date="2018-03" db="EMBL/GenBank/DDBJ databases">
        <title>Bioinformatic expansion and discovery of thiopeptide antibiotics.</title>
        <authorList>
            <person name="Schwalen C.J."/>
            <person name="Hudson G.A."/>
            <person name="Mitchell D.A."/>
        </authorList>
    </citation>
    <scope>NUCLEOTIDE SEQUENCE [LARGE SCALE GENOMIC DNA]</scope>
    <source>
        <strain evidence="2 3">ATCC 21389</strain>
    </source>
</reference>
<evidence type="ECO:0000313" key="2">
    <source>
        <dbReference type="EMBL" id="PYC68215.1"/>
    </source>
</evidence>
<evidence type="ECO:0000313" key="3">
    <source>
        <dbReference type="Proteomes" id="UP000248039"/>
    </source>
</evidence>
<proteinExistence type="predicted"/>
<comment type="caution">
    <text evidence="2">The sequence shown here is derived from an EMBL/GenBank/DDBJ whole genome shotgun (WGS) entry which is preliminary data.</text>
</comment>
<protein>
    <submittedName>
        <fullName evidence="2">Restriction endonuclease</fullName>
    </submittedName>
</protein>
<dbReference type="InterPro" id="IPR008538">
    <property type="entry name" value="Uma2"/>
</dbReference>
<dbReference type="Pfam" id="PF05685">
    <property type="entry name" value="Uma2"/>
    <property type="match status" value="1"/>
</dbReference>
<dbReference type="PANTHER" id="PTHR35400">
    <property type="entry name" value="SLR1083 PROTEIN"/>
    <property type="match status" value="1"/>
</dbReference>
<evidence type="ECO:0000259" key="1">
    <source>
        <dbReference type="Pfam" id="PF05685"/>
    </source>
</evidence>
<dbReference type="GO" id="GO:0004519">
    <property type="term" value="F:endonuclease activity"/>
    <property type="evidence" value="ECO:0007669"/>
    <property type="project" value="UniProtKB-KW"/>
</dbReference>
<accession>A0A2V4N612</accession>
<dbReference type="PANTHER" id="PTHR35400:SF3">
    <property type="entry name" value="SLL1072 PROTEIN"/>
    <property type="match status" value="1"/>
</dbReference>
<dbReference type="RefSeq" id="WP_110672967.1">
    <property type="nucleotide sequence ID" value="NZ_PYBW01000140.1"/>
</dbReference>
<organism evidence="2 3">
    <name type="scientific">Streptomyces tateyamensis</name>
    <dbReference type="NCBI Taxonomy" id="565073"/>
    <lineage>
        <taxon>Bacteria</taxon>
        <taxon>Bacillati</taxon>
        <taxon>Actinomycetota</taxon>
        <taxon>Actinomycetes</taxon>
        <taxon>Kitasatosporales</taxon>
        <taxon>Streptomycetaceae</taxon>
        <taxon>Streptomyces</taxon>
    </lineage>
</organism>
<dbReference type="Gene3D" id="3.90.1570.10">
    <property type="entry name" value="tt1808, chain A"/>
    <property type="match status" value="1"/>
</dbReference>
<dbReference type="Proteomes" id="UP000248039">
    <property type="component" value="Unassembled WGS sequence"/>
</dbReference>
<dbReference type="AlphaFoldDB" id="A0A2V4N612"/>
<dbReference type="EMBL" id="PYBW01000140">
    <property type="protein sequence ID" value="PYC68215.1"/>
    <property type="molecule type" value="Genomic_DNA"/>
</dbReference>
<keyword evidence="2" id="KW-0378">Hydrolase</keyword>
<feature type="domain" description="Putative restriction endonuclease" evidence="1">
    <location>
        <begin position="21"/>
        <end position="185"/>
    </location>
</feature>
<dbReference type="InterPro" id="IPR012296">
    <property type="entry name" value="Nuclease_put_TT1808"/>
</dbReference>
<name>A0A2V4N612_9ACTN</name>
<sequence>MGEITTLPDWVFPPAGGFTAEDLDRLPDLSPHTELLDGSLVFVRPPRRFHSLAVDLLVSGLRAVTPVDYVVSREMTVTLGKRDRPEPDISVVRASAVAEETNCQAADVLLVGEVVSPESDQRDRVVKPRKYAEAGIPNFWRVEQADGRRPVVYVFELDRGRYGLTGIHHDRLKVDRPFPVDIDLTAIDRY</sequence>
<dbReference type="OrthoDB" id="5524117at2"/>
<dbReference type="CDD" id="cd06260">
    <property type="entry name" value="DUF820-like"/>
    <property type="match status" value="1"/>
</dbReference>
<keyword evidence="2" id="KW-0540">Nuclease</keyword>
<keyword evidence="2" id="KW-0255">Endonuclease</keyword>
<dbReference type="SUPFAM" id="SSF52980">
    <property type="entry name" value="Restriction endonuclease-like"/>
    <property type="match status" value="1"/>
</dbReference>
<keyword evidence="3" id="KW-1185">Reference proteome</keyword>